<feature type="compositionally biased region" description="Polar residues" evidence="2">
    <location>
        <begin position="669"/>
        <end position="686"/>
    </location>
</feature>
<keyword evidence="6" id="KW-1185">Reference proteome</keyword>
<dbReference type="InterPro" id="IPR024771">
    <property type="entry name" value="SUZ"/>
</dbReference>
<feature type="compositionally biased region" description="Low complexity" evidence="2">
    <location>
        <begin position="55"/>
        <end position="76"/>
    </location>
</feature>
<dbReference type="RefSeq" id="XP_040767902.1">
    <property type="nucleotide sequence ID" value="XM_040906215.1"/>
</dbReference>
<evidence type="ECO:0000313" key="5">
    <source>
        <dbReference type="EMBL" id="KZT10162.1"/>
    </source>
</evidence>
<sequence>MATATVSAASPPAGTSTSAPEIHTRHSLSANAIGQSPSLSSFIMQSSRNGSPDENTAASSSNAADSSSGSTDASTGPDPQIIEALRSKDRLYVLKLGEQMESLINERRTRLDFTPATSYQRLLVHRCSAYYNLAPESDNATKVITVYIRSESRIPARRMSELVPVEESAQPAFKIMTRRTAEGPKSRQTSQAGSVAGEDAELSDVEPSETSSIGGRSNTTGNSVKRHRTLEEREAAYNEARSRIFMDFEEKEKEKERDMSANSSTFSLVSGSCSNSGDRGSSVGDLDDSASTVATESEWSGPVIRDKRDGRRGGSSRANRHYNGSESSRNSRATSPSFNYATLYDPVAGPEYGAQPSAPGYFPPPYMYPYGAVAGQMPGPYYPYYVPYGYPPLPHDPSNPMGNDAMYSPYQPSTMPYTNPYMWQQPPPQQLPQPPQSPGSATLNLSSQDSQPSSPQPQNVHQPQPFPPYIHPTPYNPYAMQGYPPPPPAFQHPGQYGPPPQAPGQTYMPEMANNGSYSNGASDSANHSRDSSRSSHGSRRGGAPRTRGSWSYGPGAGNNGYIYNVNVMGGGSDAVGPRLSNRRISGTSSASGSTGARTPGDETSSTTSSSTSSSRQTYTSSSSKHPLPARPDWAVGLKPQPGLHASGPRHHDHSNANSRTMSPARLGGQNHSTSQHQSHPSLQSTDFPPLPSGPEKRLPVVGGAWTNTSTTRSIMTPGGSVQGTALVHYPNSSQPAAQNASEAGHEDDQESGFERPPPKANAELFNPKSGSRSPGASNGTGKGSQGQMKEDMQDSGWNGDAAAGLADIVGSMTISGYFGEVDGASSGVKRPPSAVPPPTSATSISAADGESS</sequence>
<feature type="compositionally biased region" description="Low complexity" evidence="2">
    <location>
        <begin position="585"/>
        <end position="596"/>
    </location>
</feature>
<dbReference type="Pfam" id="PF12752">
    <property type="entry name" value="SUZ"/>
    <property type="match status" value="1"/>
</dbReference>
<feature type="compositionally biased region" description="Polar residues" evidence="2">
    <location>
        <begin position="260"/>
        <end position="279"/>
    </location>
</feature>
<accession>A0A165GCL8</accession>
<evidence type="ECO:0000259" key="3">
    <source>
        <dbReference type="PROSITE" id="PS51061"/>
    </source>
</evidence>
<dbReference type="PANTHER" id="PTHR15672">
    <property type="entry name" value="CAMP-REGULATED PHOSPHOPROTEIN 21 RELATED R3H DOMAIN CONTAINING PROTEIN"/>
    <property type="match status" value="1"/>
</dbReference>
<dbReference type="CDD" id="cd02642">
    <property type="entry name" value="R3H_encore_like"/>
    <property type="match status" value="1"/>
</dbReference>
<proteinExistence type="predicted"/>
<gene>
    <name evidence="5" type="ORF">LAESUDRAFT_694804</name>
</gene>
<feature type="compositionally biased region" description="Polar residues" evidence="2">
    <location>
        <begin position="730"/>
        <end position="741"/>
    </location>
</feature>
<dbReference type="InterPro" id="IPR001374">
    <property type="entry name" value="R3H_dom"/>
</dbReference>
<feature type="compositionally biased region" description="Polar residues" evidence="2">
    <location>
        <begin position="208"/>
        <end position="223"/>
    </location>
</feature>
<dbReference type="PANTHER" id="PTHR15672:SF8">
    <property type="entry name" value="PROTEIN ENCORE"/>
    <property type="match status" value="1"/>
</dbReference>
<feature type="compositionally biased region" description="Polar residues" evidence="2">
    <location>
        <begin position="27"/>
        <end position="54"/>
    </location>
</feature>
<evidence type="ECO:0000313" key="6">
    <source>
        <dbReference type="Proteomes" id="UP000076871"/>
    </source>
</evidence>
<feature type="compositionally biased region" description="Pro residues" evidence="2">
    <location>
        <begin position="483"/>
        <end position="502"/>
    </location>
</feature>
<feature type="compositionally biased region" description="Acidic residues" evidence="2">
    <location>
        <begin position="198"/>
        <end position="207"/>
    </location>
</feature>
<dbReference type="AlphaFoldDB" id="A0A165GCL8"/>
<feature type="region of interest" description="Disordered" evidence="2">
    <location>
        <begin position="418"/>
        <end position="801"/>
    </location>
</feature>
<evidence type="ECO:0008006" key="7">
    <source>
        <dbReference type="Google" id="ProtNLM"/>
    </source>
</evidence>
<evidence type="ECO:0000256" key="2">
    <source>
        <dbReference type="SAM" id="MobiDB-lite"/>
    </source>
</evidence>
<protein>
    <recommendedName>
        <fullName evidence="7">SUZ domain-containing protein</fullName>
    </recommendedName>
</protein>
<feature type="compositionally biased region" description="Low complexity" evidence="2">
    <location>
        <begin position="446"/>
        <end position="463"/>
    </location>
</feature>
<dbReference type="GO" id="GO:0003676">
    <property type="term" value="F:nucleic acid binding"/>
    <property type="evidence" value="ECO:0007669"/>
    <property type="project" value="UniProtKB-UniRule"/>
</dbReference>
<organism evidence="5 6">
    <name type="scientific">Laetiporus sulphureus 93-53</name>
    <dbReference type="NCBI Taxonomy" id="1314785"/>
    <lineage>
        <taxon>Eukaryota</taxon>
        <taxon>Fungi</taxon>
        <taxon>Dikarya</taxon>
        <taxon>Basidiomycota</taxon>
        <taxon>Agaricomycotina</taxon>
        <taxon>Agaricomycetes</taxon>
        <taxon>Polyporales</taxon>
        <taxon>Laetiporus</taxon>
    </lineage>
</organism>
<feature type="region of interest" description="Disordered" evidence="2">
    <location>
        <begin position="1"/>
        <end position="79"/>
    </location>
</feature>
<dbReference type="SUPFAM" id="SSF82708">
    <property type="entry name" value="R3H domain"/>
    <property type="match status" value="1"/>
</dbReference>
<feature type="compositionally biased region" description="Polar residues" evidence="2">
    <location>
        <begin position="322"/>
        <end position="337"/>
    </location>
</feature>
<feature type="compositionally biased region" description="Pro residues" evidence="2">
    <location>
        <begin position="464"/>
        <end position="475"/>
    </location>
</feature>
<name>A0A165GCL8_9APHY</name>
<dbReference type="GeneID" id="63823244"/>
<dbReference type="EMBL" id="KV427610">
    <property type="protein sequence ID" value="KZT10162.1"/>
    <property type="molecule type" value="Genomic_DNA"/>
</dbReference>
<keyword evidence="1" id="KW-0597">Phosphoprotein</keyword>
<evidence type="ECO:0000259" key="4">
    <source>
        <dbReference type="PROSITE" id="PS51673"/>
    </source>
</evidence>
<feature type="region of interest" description="Disordered" evidence="2">
    <location>
        <begin position="255"/>
        <end position="337"/>
    </location>
</feature>
<dbReference type="InterPro" id="IPR036867">
    <property type="entry name" value="R3H_dom_sf"/>
</dbReference>
<dbReference type="PROSITE" id="PS51673">
    <property type="entry name" value="SUZ"/>
    <property type="match status" value="1"/>
</dbReference>
<evidence type="ECO:0000256" key="1">
    <source>
        <dbReference type="ARBA" id="ARBA00022553"/>
    </source>
</evidence>
<feature type="compositionally biased region" description="Pro residues" evidence="2">
    <location>
        <begin position="425"/>
        <end position="437"/>
    </location>
</feature>
<feature type="region of interest" description="Disordered" evidence="2">
    <location>
        <begin position="177"/>
        <end position="233"/>
    </location>
</feature>
<dbReference type="InParanoid" id="A0A165GCL8"/>
<feature type="region of interest" description="Disordered" evidence="2">
    <location>
        <begin position="817"/>
        <end position="852"/>
    </location>
</feature>
<dbReference type="InterPro" id="IPR051937">
    <property type="entry name" value="R3H_domain_containing"/>
</dbReference>
<dbReference type="OrthoDB" id="278430at2759"/>
<dbReference type="Gene3D" id="3.30.1370.50">
    <property type="entry name" value="R3H-like domain"/>
    <property type="match status" value="1"/>
</dbReference>
<feature type="domain" description="SUZ" evidence="4">
    <location>
        <begin position="153"/>
        <end position="249"/>
    </location>
</feature>
<feature type="compositionally biased region" description="Polar residues" evidence="2">
    <location>
        <begin position="289"/>
        <end position="298"/>
    </location>
</feature>
<feature type="compositionally biased region" description="Low complexity" evidence="2">
    <location>
        <begin position="840"/>
        <end position="852"/>
    </location>
</feature>
<feature type="compositionally biased region" description="Low complexity" evidence="2">
    <location>
        <begin position="1"/>
        <end position="20"/>
    </location>
</feature>
<dbReference type="PROSITE" id="PS51061">
    <property type="entry name" value="R3H"/>
    <property type="match status" value="1"/>
</dbReference>
<feature type="compositionally biased region" description="Polar residues" evidence="2">
    <location>
        <begin position="768"/>
        <end position="777"/>
    </location>
</feature>
<feature type="compositionally biased region" description="Low complexity" evidence="2">
    <location>
        <begin position="603"/>
        <end position="623"/>
    </location>
</feature>
<dbReference type="Proteomes" id="UP000076871">
    <property type="component" value="Unassembled WGS sequence"/>
</dbReference>
<dbReference type="STRING" id="1314785.A0A165GCL8"/>
<feature type="compositionally biased region" description="Polar residues" evidence="2">
    <location>
        <begin position="705"/>
        <end position="714"/>
    </location>
</feature>
<reference evidence="5 6" key="1">
    <citation type="journal article" date="2016" name="Mol. Biol. Evol.">
        <title>Comparative Genomics of Early-Diverging Mushroom-Forming Fungi Provides Insights into the Origins of Lignocellulose Decay Capabilities.</title>
        <authorList>
            <person name="Nagy L.G."/>
            <person name="Riley R."/>
            <person name="Tritt A."/>
            <person name="Adam C."/>
            <person name="Daum C."/>
            <person name="Floudas D."/>
            <person name="Sun H."/>
            <person name="Yadav J.S."/>
            <person name="Pangilinan J."/>
            <person name="Larsson K.H."/>
            <person name="Matsuura K."/>
            <person name="Barry K."/>
            <person name="Labutti K."/>
            <person name="Kuo R."/>
            <person name="Ohm R.A."/>
            <person name="Bhattacharya S.S."/>
            <person name="Shirouzu T."/>
            <person name="Yoshinaga Y."/>
            <person name="Martin F.M."/>
            <person name="Grigoriev I.V."/>
            <person name="Hibbett D.S."/>
        </authorList>
    </citation>
    <scope>NUCLEOTIDE SEQUENCE [LARGE SCALE GENOMIC DNA]</scope>
    <source>
        <strain evidence="5 6">93-53</strain>
    </source>
</reference>
<feature type="domain" description="R3H" evidence="3">
    <location>
        <begin position="90"/>
        <end position="152"/>
    </location>
</feature>